<dbReference type="UniPathway" id="UPA00031">
    <property type="reaction ID" value="UER00010"/>
</dbReference>
<dbReference type="EC" id="2.4.2.-" evidence="11"/>
<keyword evidence="5" id="KW-0315">Glutamine amidotransferase</keyword>
<evidence type="ECO:0000256" key="8">
    <source>
        <dbReference type="ARBA" id="ARBA00047838"/>
    </source>
</evidence>
<dbReference type="SUPFAM" id="SSF52317">
    <property type="entry name" value="Class I glutamine amidotransferase-like"/>
    <property type="match status" value="1"/>
</dbReference>
<dbReference type="GO" id="GO:0000107">
    <property type="term" value="F:imidazoleglycerol-phosphate synthase activity"/>
    <property type="evidence" value="ECO:0007669"/>
    <property type="project" value="TreeGrafter"/>
</dbReference>
<sequence length="205" mass="23120">MITIVDYGLGNIGAFVNVYKRLNIDVKVARENNQLTDASKIILPGVGSFDYAMSQLNKSGMRQELEKLVLEERIPVLGICVGMQMLANKSDEGKMSGLGWIDGHVRLFKRDILPLNAPLPHMGWNNVMMVRTDSGITKGFDNESRFYFLHSYYFDCSCAEDIVCETNYGGNFTSMVNKENIYGVQFHPEKSHQSGVRLLYNFATL</sequence>
<comment type="pathway">
    <text evidence="1">Amino-acid biosynthesis; L-histidine biosynthesis; L-histidine from 5-phospho-alpha-D-ribose 1-diphosphate: step 5/9.</text>
</comment>
<protein>
    <submittedName>
        <fullName evidence="11">Imidazole glycerol phosphate synthase subunit HisH</fullName>
        <ecNumber evidence="11">2.4.2.-</ecNumber>
    </submittedName>
</protein>
<dbReference type="PANTHER" id="PTHR42701:SF1">
    <property type="entry name" value="IMIDAZOLE GLYCEROL PHOSPHATE SYNTHASE SUBUNIT HISH"/>
    <property type="match status" value="1"/>
</dbReference>
<evidence type="ECO:0000256" key="2">
    <source>
        <dbReference type="ARBA" id="ARBA00011152"/>
    </source>
</evidence>
<name>A0A644USZ3_9ZZZZ</name>
<evidence type="ECO:0000256" key="5">
    <source>
        <dbReference type="ARBA" id="ARBA00022962"/>
    </source>
</evidence>
<comment type="caution">
    <text evidence="11">The sequence shown here is derived from an EMBL/GenBank/DDBJ whole genome shotgun (WGS) entry which is preliminary data.</text>
</comment>
<dbReference type="InterPro" id="IPR010139">
    <property type="entry name" value="Imidazole-glycPsynth_HisH"/>
</dbReference>
<dbReference type="Gene3D" id="3.40.50.880">
    <property type="match status" value="1"/>
</dbReference>
<keyword evidence="11" id="KW-0328">Glycosyltransferase</keyword>
<dbReference type="InterPro" id="IPR017926">
    <property type="entry name" value="GATASE"/>
</dbReference>
<dbReference type="HAMAP" id="MF_00278">
    <property type="entry name" value="HisH"/>
    <property type="match status" value="1"/>
</dbReference>
<evidence type="ECO:0000313" key="11">
    <source>
        <dbReference type="EMBL" id="MPL81845.1"/>
    </source>
</evidence>
<proteinExistence type="inferred from homology"/>
<evidence type="ECO:0000256" key="4">
    <source>
        <dbReference type="ARBA" id="ARBA00022801"/>
    </source>
</evidence>
<dbReference type="GO" id="GO:0016829">
    <property type="term" value="F:lyase activity"/>
    <property type="evidence" value="ECO:0007669"/>
    <property type="project" value="UniProtKB-KW"/>
</dbReference>
<dbReference type="PANTHER" id="PTHR42701">
    <property type="entry name" value="IMIDAZOLE GLYCEROL PHOSPHATE SYNTHASE SUBUNIT HISH"/>
    <property type="match status" value="1"/>
</dbReference>
<dbReference type="Pfam" id="PF00117">
    <property type="entry name" value="GATase"/>
    <property type="match status" value="1"/>
</dbReference>
<dbReference type="AlphaFoldDB" id="A0A644USZ3"/>
<dbReference type="InterPro" id="IPR029062">
    <property type="entry name" value="Class_I_gatase-like"/>
</dbReference>
<evidence type="ECO:0000256" key="1">
    <source>
        <dbReference type="ARBA" id="ARBA00005091"/>
    </source>
</evidence>
<evidence type="ECO:0000259" key="10">
    <source>
        <dbReference type="Pfam" id="PF00117"/>
    </source>
</evidence>
<evidence type="ECO:0000256" key="6">
    <source>
        <dbReference type="ARBA" id="ARBA00023102"/>
    </source>
</evidence>
<organism evidence="11">
    <name type="scientific">bioreactor metagenome</name>
    <dbReference type="NCBI Taxonomy" id="1076179"/>
    <lineage>
        <taxon>unclassified sequences</taxon>
        <taxon>metagenomes</taxon>
        <taxon>ecological metagenomes</taxon>
    </lineage>
</organism>
<dbReference type="GO" id="GO:0004359">
    <property type="term" value="F:glutaminase activity"/>
    <property type="evidence" value="ECO:0007669"/>
    <property type="project" value="UniProtKB-EC"/>
</dbReference>
<dbReference type="EMBL" id="VSSQ01000155">
    <property type="protein sequence ID" value="MPL81845.1"/>
    <property type="molecule type" value="Genomic_DNA"/>
</dbReference>
<gene>
    <name evidence="11" type="primary">hisH_9</name>
    <name evidence="11" type="ORF">SDC9_27776</name>
</gene>
<keyword evidence="11" id="KW-0808">Transferase</keyword>
<dbReference type="PIRSF" id="PIRSF000495">
    <property type="entry name" value="Amidotransf_hisH"/>
    <property type="match status" value="1"/>
</dbReference>
<comment type="catalytic activity">
    <reaction evidence="8">
        <text>5-[(5-phospho-1-deoxy-D-ribulos-1-ylimino)methylamino]-1-(5-phospho-beta-D-ribosyl)imidazole-4-carboxamide + L-glutamine = D-erythro-1-(imidazol-4-yl)glycerol 3-phosphate + 5-amino-1-(5-phospho-beta-D-ribosyl)imidazole-4-carboxamide + L-glutamate + H(+)</text>
        <dbReference type="Rhea" id="RHEA:24793"/>
        <dbReference type="ChEBI" id="CHEBI:15378"/>
        <dbReference type="ChEBI" id="CHEBI:29985"/>
        <dbReference type="ChEBI" id="CHEBI:58278"/>
        <dbReference type="ChEBI" id="CHEBI:58359"/>
        <dbReference type="ChEBI" id="CHEBI:58475"/>
        <dbReference type="ChEBI" id="CHEBI:58525"/>
        <dbReference type="EC" id="4.3.2.10"/>
    </reaction>
</comment>
<evidence type="ECO:0000256" key="9">
    <source>
        <dbReference type="ARBA" id="ARBA00049534"/>
    </source>
</evidence>
<evidence type="ECO:0000256" key="7">
    <source>
        <dbReference type="ARBA" id="ARBA00023239"/>
    </source>
</evidence>
<dbReference type="CDD" id="cd01748">
    <property type="entry name" value="GATase1_IGP_Synthase"/>
    <property type="match status" value="1"/>
</dbReference>
<keyword evidence="6" id="KW-0368">Histidine biosynthesis</keyword>
<comment type="catalytic activity">
    <reaction evidence="9">
        <text>L-glutamine + H2O = L-glutamate + NH4(+)</text>
        <dbReference type="Rhea" id="RHEA:15889"/>
        <dbReference type="ChEBI" id="CHEBI:15377"/>
        <dbReference type="ChEBI" id="CHEBI:28938"/>
        <dbReference type="ChEBI" id="CHEBI:29985"/>
        <dbReference type="ChEBI" id="CHEBI:58359"/>
        <dbReference type="EC" id="3.5.1.2"/>
    </reaction>
</comment>
<accession>A0A644USZ3</accession>
<keyword evidence="4" id="KW-0378">Hydrolase</keyword>
<keyword evidence="7" id="KW-0456">Lyase</keyword>
<feature type="domain" description="Glutamine amidotransferase" evidence="10">
    <location>
        <begin position="4"/>
        <end position="202"/>
    </location>
</feature>
<dbReference type="NCBIfam" id="TIGR01855">
    <property type="entry name" value="IMP_synth_hisH"/>
    <property type="match status" value="1"/>
</dbReference>
<evidence type="ECO:0000256" key="3">
    <source>
        <dbReference type="ARBA" id="ARBA00022605"/>
    </source>
</evidence>
<reference evidence="11" key="1">
    <citation type="submission" date="2019-08" db="EMBL/GenBank/DDBJ databases">
        <authorList>
            <person name="Kucharzyk K."/>
            <person name="Murdoch R.W."/>
            <person name="Higgins S."/>
            <person name="Loffler F."/>
        </authorList>
    </citation>
    <scope>NUCLEOTIDE SEQUENCE</scope>
</reference>
<dbReference type="GO" id="GO:0000105">
    <property type="term" value="P:L-histidine biosynthetic process"/>
    <property type="evidence" value="ECO:0007669"/>
    <property type="project" value="UniProtKB-UniPathway"/>
</dbReference>
<keyword evidence="3" id="KW-0028">Amino-acid biosynthesis</keyword>
<comment type="subunit">
    <text evidence="2">Heterodimer of HisH and HisF.</text>
</comment>
<dbReference type="PROSITE" id="PS51273">
    <property type="entry name" value="GATASE_TYPE_1"/>
    <property type="match status" value="1"/>
</dbReference>